<evidence type="ECO:0000256" key="9">
    <source>
        <dbReference type="SAM" id="MobiDB-lite"/>
    </source>
</evidence>
<keyword evidence="7" id="KW-0067">ATP-binding</keyword>
<dbReference type="PANTHER" id="PTHR24421:SF10">
    <property type="entry name" value="NITRATE_NITRITE SENSOR PROTEIN NARQ"/>
    <property type="match status" value="1"/>
</dbReference>
<proteinExistence type="predicted"/>
<evidence type="ECO:0000313" key="14">
    <source>
        <dbReference type="Proteomes" id="UP001183388"/>
    </source>
</evidence>
<dbReference type="GO" id="GO:0016301">
    <property type="term" value="F:kinase activity"/>
    <property type="evidence" value="ECO:0007669"/>
    <property type="project" value="UniProtKB-KW"/>
</dbReference>
<keyword evidence="10" id="KW-0472">Membrane</keyword>
<feature type="region of interest" description="Disordered" evidence="9">
    <location>
        <begin position="334"/>
        <end position="353"/>
    </location>
</feature>
<feature type="transmembrane region" description="Helical" evidence="10">
    <location>
        <begin position="104"/>
        <end position="125"/>
    </location>
</feature>
<evidence type="ECO:0000256" key="1">
    <source>
        <dbReference type="ARBA" id="ARBA00000085"/>
    </source>
</evidence>
<keyword evidence="10" id="KW-0812">Transmembrane</keyword>
<dbReference type="EMBL" id="JAVREN010000001">
    <property type="protein sequence ID" value="MDT0305565.1"/>
    <property type="molecule type" value="Genomic_DNA"/>
</dbReference>
<keyword evidence="4" id="KW-0808">Transferase</keyword>
<feature type="transmembrane region" description="Helical" evidence="10">
    <location>
        <begin position="137"/>
        <end position="156"/>
    </location>
</feature>
<dbReference type="InterPro" id="IPR011712">
    <property type="entry name" value="Sig_transdc_His_kin_sub3_dim/P"/>
</dbReference>
<comment type="catalytic activity">
    <reaction evidence="1">
        <text>ATP + protein L-histidine = ADP + protein N-phospho-L-histidine.</text>
        <dbReference type="EC" id="2.7.13.3"/>
    </reaction>
</comment>
<evidence type="ECO:0000256" key="4">
    <source>
        <dbReference type="ARBA" id="ARBA00022679"/>
    </source>
</evidence>
<name>A0ABU2L223_9ACTN</name>
<keyword evidence="8" id="KW-0902">Two-component regulatory system</keyword>
<dbReference type="Pfam" id="PF07730">
    <property type="entry name" value="HisKA_3"/>
    <property type="match status" value="1"/>
</dbReference>
<organism evidence="13 14">
    <name type="scientific">Streptomyces boetiae</name>
    <dbReference type="NCBI Taxonomy" id="3075541"/>
    <lineage>
        <taxon>Bacteria</taxon>
        <taxon>Bacillati</taxon>
        <taxon>Actinomycetota</taxon>
        <taxon>Actinomycetes</taxon>
        <taxon>Kitasatosporales</taxon>
        <taxon>Streptomycetaceae</taxon>
        <taxon>Streptomyces</taxon>
    </lineage>
</organism>
<dbReference type="EC" id="2.7.13.3" evidence="2"/>
<dbReference type="Pfam" id="PF02518">
    <property type="entry name" value="HATPase_c"/>
    <property type="match status" value="1"/>
</dbReference>
<evidence type="ECO:0000256" key="6">
    <source>
        <dbReference type="ARBA" id="ARBA00022777"/>
    </source>
</evidence>
<dbReference type="Gene3D" id="1.20.5.1930">
    <property type="match status" value="1"/>
</dbReference>
<evidence type="ECO:0000256" key="7">
    <source>
        <dbReference type="ARBA" id="ARBA00022840"/>
    </source>
</evidence>
<dbReference type="CDD" id="cd16917">
    <property type="entry name" value="HATPase_UhpB-NarQ-NarX-like"/>
    <property type="match status" value="1"/>
</dbReference>
<accession>A0ABU2L223</accession>
<keyword evidence="3" id="KW-0597">Phosphoprotein</keyword>
<keyword evidence="6 13" id="KW-0418">Kinase</keyword>
<evidence type="ECO:0000256" key="2">
    <source>
        <dbReference type="ARBA" id="ARBA00012438"/>
    </source>
</evidence>
<dbReference type="InterPro" id="IPR003594">
    <property type="entry name" value="HATPase_dom"/>
</dbReference>
<feature type="domain" description="Signal transduction histidine kinase subgroup 3 dimerisation and phosphoacceptor" evidence="12">
    <location>
        <begin position="181"/>
        <end position="250"/>
    </location>
</feature>
<reference evidence="14" key="1">
    <citation type="submission" date="2023-07" db="EMBL/GenBank/DDBJ databases">
        <title>30 novel species of actinomycetes from the DSMZ collection.</title>
        <authorList>
            <person name="Nouioui I."/>
        </authorList>
    </citation>
    <scope>NUCLEOTIDE SEQUENCE [LARGE SCALE GENOMIC DNA]</scope>
    <source>
        <strain evidence="14">DSM 44917</strain>
    </source>
</reference>
<gene>
    <name evidence="13" type="ORF">RM780_01110</name>
</gene>
<evidence type="ECO:0000256" key="10">
    <source>
        <dbReference type="SAM" id="Phobius"/>
    </source>
</evidence>
<feature type="transmembrane region" description="Helical" evidence="10">
    <location>
        <begin position="67"/>
        <end position="98"/>
    </location>
</feature>
<dbReference type="PANTHER" id="PTHR24421">
    <property type="entry name" value="NITRATE/NITRITE SENSOR PROTEIN NARX-RELATED"/>
    <property type="match status" value="1"/>
</dbReference>
<evidence type="ECO:0000259" key="11">
    <source>
        <dbReference type="Pfam" id="PF02518"/>
    </source>
</evidence>
<keyword evidence="5" id="KW-0547">Nucleotide-binding</keyword>
<protein>
    <recommendedName>
        <fullName evidence="2">histidine kinase</fullName>
        <ecNumber evidence="2">2.7.13.3</ecNumber>
    </recommendedName>
</protein>
<dbReference type="RefSeq" id="WP_311628471.1">
    <property type="nucleotide sequence ID" value="NZ_JAVREN010000001.1"/>
</dbReference>
<evidence type="ECO:0000256" key="5">
    <source>
        <dbReference type="ARBA" id="ARBA00022741"/>
    </source>
</evidence>
<dbReference type="Gene3D" id="3.30.565.10">
    <property type="entry name" value="Histidine kinase-like ATPase, C-terminal domain"/>
    <property type="match status" value="1"/>
</dbReference>
<evidence type="ECO:0000256" key="8">
    <source>
        <dbReference type="ARBA" id="ARBA00023012"/>
    </source>
</evidence>
<keyword evidence="14" id="KW-1185">Reference proteome</keyword>
<evidence type="ECO:0000259" key="12">
    <source>
        <dbReference type="Pfam" id="PF07730"/>
    </source>
</evidence>
<comment type="caution">
    <text evidence="13">The sequence shown here is derived from an EMBL/GenBank/DDBJ whole genome shotgun (WGS) entry which is preliminary data.</text>
</comment>
<dbReference type="InterPro" id="IPR050482">
    <property type="entry name" value="Sensor_HK_TwoCompSys"/>
</dbReference>
<keyword evidence="10" id="KW-1133">Transmembrane helix</keyword>
<evidence type="ECO:0000313" key="13">
    <source>
        <dbReference type="EMBL" id="MDT0305565.1"/>
    </source>
</evidence>
<dbReference type="InterPro" id="IPR036890">
    <property type="entry name" value="HATPase_C_sf"/>
</dbReference>
<feature type="transmembrane region" description="Helical" evidence="10">
    <location>
        <begin position="36"/>
        <end position="55"/>
    </location>
</feature>
<dbReference type="SUPFAM" id="SSF55874">
    <property type="entry name" value="ATPase domain of HSP90 chaperone/DNA topoisomerase II/histidine kinase"/>
    <property type="match status" value="1"/>
</dbReference>
<feature type="domain" description="Histidine kinase/HSP90-like ATPase" evidence="11">
    <location>
        <begin position="297"/>
        <end position="382"/>
    </location>
</feature>
<evidence type="ECO:0000256" key="3">
    <source>
        <dbReference type="ARBA" id="ARBA00022553"/>
    </source>
</evidence>
<sequence>MFRAITQEFRADRTFLLTGAVLLADSSVLLFEPETGGWPALVLGRGLVVAGWLALGLRHRWPVAVAALVLVTSMVFFPLSSVDGVTPMLAFVIALYAVTRAGHLAAAVGLVAGIVLVIVTGEFVLHEEDAPRQVDNMAIALITGWLLNVVAFGQAMRVREAYLREAEQRALAAARQSATEERLRLARELHDVLGHNVSLITVQASAALHRSAKRPGQTEELVTALEFVRDAGKEALRELRATLGVLRQVDEEAPTAPAPAGLERLAELADRAAATGLRVRVETTGEPPVVPPQISLAAYRIVQESLTNVTRHAQARSATIRVAYRPGELRVDIHDDGRGAPPGHAPGSGITGMTERARALGGDLTATPTPDGFHVSARLPLPLPVRA</sequence>
<dbReference type="Proteomes" id="UP001183388">
    <property type="component" value="Unassembled WGS sequence"/>
</dbReference>